<keyword evidence="3 5" id="KW-0238">DNA-binding</keyword>
<dbReference type="InterPro" id="IPR039538">
    <property type="entry name" value="BetI_C"/>
</dbReference>
<dbReference type="Proteomes" id="UP000269998">
    <property type="component" value="Chromosome"/>
</dbReference>
<dbReference type="SUPFAM" id="SSF48498">
    <property type="entry name" value="Tetracyclin repressor-like, C-terminal domain"/>
    <property type="match status" value="1"/>
</dbReference>
<dbReference type="PANTHER" id="PTHR30055:SF219">
    <property type="entry name" value="TRANSCRIPTIONAL REGULATORY PROTEIN"/>
    <property type="match status" value="1"/>
</dbReference>
<protein>
    <submittedName>
        <fullName evidence="7">HTH-type transcriptional repressor KstR2</fullName>
    </submittedName>
</protein>
<feature type="domain" description="HTH tetR-type" evidence="6">
    <location>
        <begin position="5"/>
        <end position="65"/>
    </location>
</feature>
<dbReference type="OrthoDB" id="5243387at2"/>
<dbReference type="InterPro" id="IPR001647">
    <property type="entry name" value="HTH_TetR"/>
</dbReference>
<reference evidence="8" key="1">
    <citation type="submission" date="2018-02" db="EMBL/GenBank/DDBJ databases">
        <authorList>
            <person name="Seth-Smith MB H."/>
            <person name="Seth-Smith H."/>
        </authorList>
    </citation>
    <scope>NUCLEOTIDE SEQUENCE [LARGE SCALE GENOMIC DNA]</scope>
</reference>
<dbReference type="Gene3D" id="1.10.357.10">
    <property type="entry name" value="Tetracycline Repressor, domain 2"/>
    <property type="match status" value="1"/>
</dbReference>
<keyword evidence="8" id="KW-1185">Reference proteome</keyword>
<gene>
    <name evidence="7" type="primary">kstR2_4</name>
    <name evidence="7" type="ORF">MB901379_00501</name>
</gene>
<dbReference type="PANTHER" id="PTHR30055">
    <property type="entry name" value="HTH-TYPE TRANSCRIPTIONAL REGULATOR RUTR"/>
    <property type="match status" value="1"/>
</dbReference>
<dbReference type="PROSITE" id="PS50977">
    <property type="entry name" value="HTH_TETR_2"/>
    <property type="match status" value="1"/>
</dbReference>
<dbReference type="EMBL" id="LR130759">
    <property type="protein sequence ID" value="VDM86971.1"/>
    <property type="molecule type" value="Genomic_DNA"/>
</dbReference>
<keyword evidence="1" id="KW-0678">Repressor</keyword>
<proteinExistence type="predicted"/>
<evidence type="ECO:0000256" key="3">
    <source>
        <dbReference type="ARBA" id="ARBA00023125"/>
    </source>
</evidence>
<dbReference type="GO" id="GO:0003700">
    <property type="term" value="F:DNA-binding transcription factor activity"/>
    <property type="evidence" value="ECO:0007669"/>
    <property type="project" value="TreeGrafter"/>
</dbReference>
<dbReference type="SUPFAM" id="SSF46689">
    <property type="entry name" value="Homeodomain-like"/>
    <property type="match status" value="1"/>
</dbReference>
<evidence type="ECO:0000313" key="8">
    <source>
        <dbReference type="Proteomes" id="UP000269998"/>
    </source>
</evidence>
<evidence type="ECO:0000259" key="6">
    <source>
        <dbReference type="PROSITE" id="PS50977"/>
    </source>
</evidence>
<dbReference type="InterPro" id="IPR009057">
    <property type="entry name" value="Homeodomain-like_sf"/>
</dbReference>
<evidence type="ECO:0000256" key="4">
    <source>
        <dbReference type="ARBA" id="ARBA00023163"/>
    </source>
</evidence>
<dbReference type="GO" id="GO:0000976">
    <property type="term" value="F:transcription cis-regulatory region binding"/>
    <property type="evidence" value="ECO:0007669"/>
    <property type="project" value="TreeGrafter"/>
</dbReference>
<dbReference type="RefSeq" id="WP_158015202.1">
    <property type="nucleotide sequence ID" value="NZ_CBCSKE010000027.1"/>
</dbReference>
<dbReference type="Pfam" id="PF13977">
    <property type="entry name" value="TetR_C_6"/>
    <property type="match status" value="1"/>
</dbReference>
<evidence type="ECO:0000256" key="1">
    <source>
        <dbReference type="ARBA" id="ARBA00022491"/>
    </source>
</evidence>
<dbReference type="InterPro" id="IPR050109">
    <property type="entry name" value="HTH-type_TetR-like_transc_reg"/>
</dbReference>
<dbReference type="KEGG" id="mbai:MB901379_00501"/>
<dbReference type="Pfam" id="PF00440">
    <property type="entry name" value="TetR_N"/>
    <property type="match status" value="1"/>
</dbReference>
<keyword evidence="2" id="KW-0805">Transcription regulation</keyword>
<sequence length="205" mass="22188">MQQPHTNRDKLLNGALLCLTERGYRNTSSRDIARAAGVNVASINYHFGSKDALLDDVLSRCFATWNERVQEAFNQSACTSPVGQIRAVLEATVDSFEQIRPAVYACVESYAPALRSEALRERLAAGYADVRQHSVDLVRAALAGTDREPPERLPTMVSVLMAVIDGLMMQWIADPSATPRSAEVLQALADIGAVVAGDSTVERAG</sequence>
<evidence type="ECO:0000256" key="5">
    <source>
        <dbReference type="PROSITE-ProRule" id="PRU00335"/>
    </source>
</evidence>
<organism evidence="7 8">
    <name type="scientific">Mycobacterium basiliense</name>
    <dbReference type="NCBI Taxonomy" id="2094119"/>
    <lineage>
        <taxon>Bacteria</taxon>
        <taxon>Bacillati</taxon>
        <taxon>Actinomycetota</taxon>
        <taxon>Actinomycetes</taxon>
        <taxon>Mycobacteriales</taxon>
        <taxon>Mycobacteriaceae</taxon>
        <taxon>Mycobacterium</taxon>
    </lineage>
</organism>
<name>A0A3S4FN53_9MYCO</name>
<dbReference type="InterPro" id="IPR036271">
    <property type="entry name" value="Tet_transcr_reg_TetR-rel_C_sf"/>
</dbReference>
<evidence type="ECO:0000256" key="2">
    <source>
        <dbReference type="ARBA" id="ARBA00023015"/>
    </source>
</evidence>
<keyword evidence="4" id="KW-0804">Transcription</keyword>
<accession>A0A3S4FN53</accession>
<dbReference type="PRINTS" id="PR00455">
    <property type="entry name" value="HTHTETR"/>
</dbReference>
<feature type="DNA-binding region" description="H-T-H motif" evidence="5">
    <location>
        <begin position="28"/>
        <end position="47"/>
    </location>
</feature>
<dbReference type="AlphaFoldDB" id="A0A3S4FN53"/>
<evidence type="ECO:0000313" key="7">
    <source>
        <dbReference type="EMBL" id="VDM86971.1"/>
    </source>
</evidence>